<reference evidence="3" key="1">
    <citation type="journal article" date="2021" name="PeerJ">
        <title>Extensive microbial diversity within the chicken gut microbiome revealed by metagenomics and culture.</title>
        <authorList>
            <person name="Gilroy R."/>
            <person name="Ravi A."/>
            <person name="Getino M."/>
            <person name="Pursley I."/>
            <person name="Horton D.L."/>
            <person name="Alikhan N.F."/>
            <person name="Baker D."/>
            <person name="Gharbi K."/>
            <person name="Hall N."/>
            <person name="Watson M."/>
            <person name="Adriaenssens E.M."/>
            <person name="Foster-Nyarko E."/>
            <person name="Jarju S."/>
            <person name="Secka A."/>
            <person name="Antonio M."/>
            <person name="Oren A."/>
            <person name="Chaudhuri R.R."/>
            <person name="La Ragione R."/>
            <person name="Hildebrand F."/>
            <person name="Pallen M.J."/>
        </authorList>
    </citation>
    <scope>NUCLEOTIDE SEQUENCE</scope>
    <source>
        <strain evidence="3">ChiGjej1B1-18357</strain>
    </source>
</reference>
<feature type="compositionally biased region" description="Polar residues" evidence="1">
    <location>
        <begin position="86"/>
        <end position="107"/>
    </location>
</feature>
<sequence length="118" mass="11976">MSRAQTSAVITIPGAERQPVSPGSPIRVEASGGFLTDVSVSRDRDDANIAGSAVESNKGRTTAWATTEPLGADETFTVAAVAENQAGETTEKQLQLSTAPTESSAPDTGSAGGDDPDL</sequence>
<feature type="domain" description="Bacterial Ig" evidence="2">
    <location>
        <begin position="19"/>
        <end position="102"/>
    </location>
</feature>
<organism evidence="3 4">
    <name type="scientific">Dietzia timorensis</name>
    <dbReference type="NCBI Taxonomy" id="499555"/>
    <lineage>
        <taxon>Bacteria</taxon>
        <taxon>Bacillati</taxon>
        <taxon>Actinomycetota</taxon>
        <taxon>Actinomycetes</taxon>
        <taxon>Mycobacteriales</taxon>
        <taxon>Dietziaceae</taxon>
        <taxon>Dietzia</taxon>
    </lineage>
</organism>
<dbReference type="Gene3D" id="2.60.40.3780">
    <property type="match status" value="1"/>
</dbReference>
<name>A0A921F2Q3_9ACTN</name>
<feature type="region of interest" description="Disordered" evidence="1">
    <location>
        <begin position="83"/>
        <end position="118"/>
    </location>
</feature>
<comment type="caution">
    <text evidence="3">The sequence shown here is derived from an EMBL/GenBank/DDBJ whole genome shotgun (WGS) entry which is preliminary data.</text>
</comment>
<dbReference type="Proteomes" id="UP000776650">
    <property type="component" value="Unassembled WGS sequence"/>
</dbReference>
<proteinExistence type="predicted"/>
<reference evidence="3" key="2">
    <citation type="submission" date="2021-09" db="EMBL/GenBank/DDBJ databases">
        <authorList>
            <person name="Gilroy R."/>
        </authorList>
    </citation>
    <scope>NUCLEOTIDE SEQUENCE</scope>
    <source>
        <strain evidence="3">ChiGjej1B1-18357</strain>
    </source>
</reference>
<evidence type="ECO:0000313" key="3">
    <source>
        <dbReference type="EMBL" id="HJE89728.1"/>
    </source>
</evidence>
<evidence type="ECO:0000259" key="2">
    <source>
        <dbReference type="Pfam" id="PF17964"/>
    </source>
</evidence>
<evidence type="ECO:0000256" key="1">
    <source>
        <dbReference type="SAM" id="MobiDB-lite"/>
    </source>
</evidence>
<dbReference type="EMBL" id="DYXM01000037">
    <property type="protein sequence ID" value="HJE89728.1"/>
    <property type="molecule type" value="Genomic_DNA"/>
</dbReference>
<evidence type="ECO:0000313" key="4">
    <source>
        <dbReference type="Proteomes" id="UP000776650"/>
    </source>
</evidence>
<dbReference type="InterPro" id="IPR041280">
    <property type="entry name" value="Big_10"/>
</dbReference>
<dbReference type="Pfam" id="PF17964">
    <property type="entry name" value="Big_10"/>
    <property type="match status" value="1"/>
</dbReference>
<dbReference type="RefSeq" id="WP_303910498.1">
    <property type="nucleotide sequence ID" value="NZ_DYXM01000037.1"/>
</dbReference>
<feature type="region of interest" description="Disordered" evidence="1">
    <location>
        <begin position="1"/>
        <end position="30"/>
    </location>
</feature>
<accession>A0A921F2Q3</accession>
<dbReference type="AlphaFoldDB" id="A0A921F2Q3"/>
<protein>
    <submittedName>
        <fullName evidence="3">Ig-like domain-containing protein</fullName>
    </submittedName>
</protein>
<gene>
    <name evidence="3" type="ORF">K8V11_01795</name>
</gene>